<protein>
    <recommendedName>
        <fullName evidence="9">Carbohydrate kinase PfkB domain-containing protein</fullName>
    </recommendedName>
</protein>
<dbReference type="Gene3D" id="3.40.1190.20">
    <property type="match status" value="1"/>
</dbReference>
<evidence type="ECO:0000256" key="8">
    <source>
        <dbReference type="ARBA" id="ARBA00023277"/>
    </source>
</evidence>
<dbReference type="PANTHER" id="PTHR10584">
    <property type="entry name" value="SUGAR KINASE"/>
    <property type="match status" value="1"/>
</dbReference>
<dbReference type="GO" id="GO:0004747">
    <property type="term" value="F:ribokinase activity"/>
    <property type="evidence" value="ECO:0007669"/>
    <property type="project" value="InterPro"/>
</dbReference>
<dbReference type="GO" id="GO:0005524">
    <property type="term" value="F:ATP binding"/>
    <property type="evidence" value="ECO:0007669"/>
    <property type="project" value="UniProtKB-KW"/>
</dbReference>
<gene>
    <name evidence="10" type="ORF">METZ01_LOCUS55017</name>
</gene>
<dbReference type="PRINTS" id="PR00990">
    <property type="entry name" value="RIBOKINASE"/>
</dbReference>
<dbReference type="HAMAP" id="MF_01987">
    <property type="entry name" value="Ribokinase"/>
    <property type="match status" value="1"/>
</dbReference>
<dbReference type="Pfam" id="PF00294">
    <property type="entry name" value="PfkB"/>
    <property type="match status" value="1"/>
</dbReference>
<name>A0A381SLL1_9ZZZZ</name>
<dbReference type="GO" id="GO:0046872">
    <property type="term" value="F:metal ion binding"/>
    <property type="evidence" value="ECO:0007669"/>
    <property type="project" value="UniProtKB-KW"/>
</dbReference>
<keyword evidence="8" id="KW-0119">Carbohydrate metabolism</keyword>
<dbReference type="GO" id="GO:0006014">
    <property type="term" value="P:D-ribose metabolic process"/>
    <property type="evidence" value="ECO:0007669"/>
    <property type="project" value="InterPro"/>
</dbReference>
<proteinExistence type="inferred from homology"/>
<accession>A0A381SLL1</accession>
<evidence type="ECO:0000259" key="9">
    <source>
        <dbReference type="Pfam" id="PF00294"/>
    </source>
</evidence>
<evidence type="ECO:0000256" key="1">
    <source>
        <dbReference type="ARBA" id="ARBA00022679"/>
    </source>
</evidence>
<dbReference type="CDD" id="cd01174">
    <property type="entry name" value="ribokinase"/>
    <property type="match status" value="1"/>
</dbReference>
<organism evidence="10">
    <name type="scientific">marine metagenome</name>
    <dbReference type="NCBI Taxonomy" id="408172"/>
    <lineage>
        <taxon>unclassified sequences</taxon>
        <taxon>metagenomes</taxon>
        <taxon>ecological metagenomes</taxon>
    </lineage>
</organism>
<keyword evidence="4" id="KW-0418">Kinase</keyword>
<evidence type="ECO:0000256" key="2">
    <source>
        <dbReference type="ARBA" id="ARBA00022723"/>
    </source>
</evidence>
<evidence type="ECO:0000256" key="7">
    <source>
        <dbReference type="ARBA" id="ARBA00022958"/>
    </source>
</evidence>
<evidence type="ECO:0000256" key="4">
    <source>
        <dbReference type="ARBA" id="ARBA00022777"/>
    </source>
</evidence>
<evidence type="ECO:0000256" key="5">
    <source>
        <dbReference type="ARBA" id="ARBA00022840"/>
    </source>
</evidence>
<keyword evidence="5" id="KW-0067">ATP-binding</keyword>
<dbReference type="SUPFAM" id="SSF53613">
    <property type="entry name" value="Ribokinase-like"/>
    <property type="match status" value="1"/>
</dbReference>
<feature type="domain" description="Carbohydrate kinase PfkB" evidence="9">
    <location>
        <begin position="1"/>
        <end position="294"/>
    </location>
</feature>
<evidence type="ECO:0000256" key="6">
    <source>
        <dbReference type="ARBA" id="ARBA00022842"/>
    </source>
</evidence>
<keyword evidence="6" id="KW-0460">Magnesium</keyword>
<dbReference type="InterPro" id="IPR011611">
    <property type="entry name" value="PfkB_dom"/>
</dbReference>
<dbReference type="PANTHER" id="PTHR10584:SF166">
    <property type="entry name" value="RIBOKINASE"/>
    <property type="match status" value="1"/>
</dbReference>
<dbReference type="AlphaFoldDB" id="A0A381SLL1"/>
<keyword evidence="3" id="KW-0547">Nucleotide-binding</keyword>
<keyword evidence="7" id="KW-0630">Potassium</keyword>
<evidence type="ECO:0000313" key="10">
    <source>
        <dbReference type="EMBL" id="SVA02163.1"/>
    </source>
</evidence>
<dbReference type="InterPro" id="IPR002139">
    <property type="entry name" value="Ribo/fructo_kinase"/>
</dbReference>
<reference evidence="10" key="1">
    <citation type="submission" date="2018-05" db="EMBL/GenBank/DDBJ databases">
        <authorList>
            <person name="Lanie J.A."/>
            <person name="Ng W.-L."/>
            <person name="Kazmierczak K.M."/>
            <person name="Andrzejewski T.M."/>
            <person name="Davidsen T.M."/>
            <person name="Wayne K.J."/>
            <person name="Tettelin H."/>
            <person name="Glass J.I."/>
            <person name="Rusch D."/>
            <person name="Podicherti R."/>
            <person name="Tsui H.-C.T."/>
            <person name="Winkler M.E."/>
        </authorList>
    </citation>
    <scope>NUCLEOTIDE SEQUENCE</scope>
</reference>
<dbReference type="GO" id="GO:0005829">
    <property type="term" value="C:cytosol"/>
    <property type="evidence" value="ECO:0007669"/>
    <property type="project" value="TreeGrafter"/>
</dbReference>
<keyword evidence="1" id="KW-0808">Transferase</keyword>
<dbReference type="InterPro" id="IPR011877">
    <property type="entry name" value="Ribokinase"/>
</dbReference>
<dbReference type="InterPro" id="IPR029056">
    <property type="entry name" value="Ribokinase-like"/>
</dbReference>
<keyword evidence="2" id="KW-0479">Metal-binding</keyword>
<evidence type="ECO:0000256" key="3">
    <source>
        <dbReference type="ARBA" id="ARBA00022741"/>
    </source>
</evidence>
<sequence>MKDVIVLGGLNMDLIVETPRLAGPGETAEGTRFYTTPGGKGGNQAVAAARIAESPGSVKMVGRVGDDGFGEQMAGFLKSEDIDISLLSKTDGIASGIAAIFILPDGENHVNPVYGANGLCDRQQSSDVEGALSTAGVLLCQQEIPLPATKASIDAAVKAGVVVVLDPAPVRDVPDGFYDSVTVLTPNQGEASAMSGIDITDAVSARSAAVAIRNVGIETVIVTLGDQGAWVESDGISEFLDPFVVPVVASVAAGDAFNGGLGVGLASGMELLDAALLGMASGAICVSRDGAQEAMGSKTEVLALMDSKTS</sequence>
<dbReference type="EMBL" id="UINC01002977">
    <property type="protein sequence ID" value="SVA02163.1"/>
    <property type="molecule type" value="Genomic_DNA"/>
</dbReference>